<proteinExistence type="predicted"/>
<evidence type="ECO:0000256" key="1">
    <source>
        <dbReference type="SAM" id="Phobius"/>
    </source>
</evidence>
<organism evidence="2 3">
    <name type="scientific">Heterorhabditis bacteriophora</name>
    <name type="common">Entomopathogenic nematode worm</name>
    <dbReference type="NCBI Taxonomy" id="37862"/>
    <lineage>
        <taxon>Eukaryota</taxon>
        <taxon>Metazoa</taxon>
        <taxon>Ecdysozoa</taxon>
        <taxon>Nematoda</taxon>
        <taxon>Chromadorea</taxon>
        <taxon>Rhabditida</taxon>
        <taxon>Rhabditina</taxon>
        <taxon>Rhabditomorpha</taxon>
        <taxon>Strongyloidea</taxon>
        <taxon>Heterorhabditidae</taxon>
        <taxon>Heterorhabditis</taxon>
    </lineage>
</organism>
<dbReference type="AlphaFoldDB" id="A0A1I7WJP5"/>
<keyword evidence="2" id="KW-1185">Reference proteome</keyword>
<evidence type="ECO:0000313" key="2">
    <source>
        <dbReference type="Proteomes" id="UP000095283"/>
    </source>
</evidence>
<feature type="transmembrane region" description="Helical" evidence="1">
    <location>
        <begin position="41"/>
        <end position="59"/>
    </location>
</feature>
<evidence type="ECO:0000313" key="3">
    <source>
        <dbReference type="WBParaSite" id="Hba_05245"/>
    </source>
</evidence>
<keyword evidence="1" id="KW-0812">Transmembrane</keyword>
<feature type="transmembrane region" description="Helical" evidence="1">
    <location>
        <begin position="116"/>
        <end position="136"/>
    </location>
</feature>
<sequence length="176" mass="20366">MNSIVINHDKQLFPPKFTFYYIDKAVLSLFDILIKEMRSDIYIIALLLTTKTIFVNIFFNKSDTKVTTSLLKKRRPLSQASVARGVIPSDSARISITNAGKMRFKFRKSEVKSTMHIYYVYICFLHCYFTIGLQYCQKLANIQPSIWNTLPESALCVYILFEVKSVSISVIYSNIF</sequence>
<keyword evidence="1" id="KW-1133">Transmembrane helix</keyword>
<name>A0A1I7WJP5_HETBA</name>
<accession>A0A1I7WJP5</accession>
<reference evidence="3" key="1">
    <citation type="submission" date="2016-11" db="UniProtKB">
        <authorList>
            <consortium name="WormBaseParasite"/>
        </authorList>
    </citation>
    <scope>IDENTIFICATION</scope>
</reference>
<dbReference type="Proteomes" id="UP000095283">
    <property type="component" value="Unplaced"/>
</dbReference>
<protein>
    <submittedName>
        <fullName evidence="3">MSP domain-containing protein</fullName>
    </submittedName>
</protein>
<keyword evidence="1" id="KW-0472">Membrane</keyword>
<dbReference type="WBParaSite" id="Hba_05245">
    <property type="protein sequence ID" value="Hba_05245"/>
    <property type="gene ID" value="Hba_05245"/>
</dbReference>